<dbReference type="EMBL" id="JANAVB010038620">
    <property type="protein sequence ID" value="KAJ6800510.1"/>
    <property type="molecule type" value="Genomic_DNA"/>
</dbReference>
<dbReference type="PANTHER" id="PTHR11538:SF26">
    <property type="entry name" value="FERREDOXIN-FOLD ANTICODON-BINDING DOMAIN-CONTAINING PROTEIN 1"/>
    <property type="match status" value="1"/>
</dbReference>
<dbReference type="GO" id="GO:0005737">
    <property type="term" value="C:cytoplasm"/>
    <property type="evidence" value="ECO:0007669"/>
    <property type="project" value="TreeGrafter"/>
</dbReference>
<dbReference type="Pfam" id="PF10354">
    <property type="entry name" value="BMT5-like"/>
    <property type="match status" value="1"/>
</dbReference>
<dbReference type="InterPro" id="IPR019446">
    <property type="entry name" value="BMT5-like"/>
</dbReference>
<dbReference type="GO" id="GO:0070475">
    <property type="term" value="P:rRNA base methylation"/>
    <property type="evidence" value="ECO:0007669"/>
    <property type="project" value="InterPro"/>
</dbReference>
<dbReference type="GO" id="GO:0070042">
    <property type="term" value="F:rRNA (uridine-N3-)-methyltransferase activity"/>
    <property type="evidence" value="ECO:0007669"/>
    <property type="project" value="InterPro"/>
</dbReference>
<feature type="domain" description="25S rRNA (uridine-N(3))-methyltransferase BMT5-like" evidence="2">
    <location>
        <begin position="28"/>
        <end position="193"/>
    </location>
</feature>
<reference evidence="3" key="1">
    <citation type="journal article" date="2023" name="GigaByte">
        <title>Genome assembly of the bearded iris, Iris pallida Lam.</title>
        <authorList>
            <person name="Bruccoleri R.E."/>
            <person name="Oakeley E.J."/>
            <person name="Faust A.M.E."/>
            <person name="Altorfer M."/>
            <person name="Dessus-Babus S."/>
            <person name="Burckhardt D."/>
            <person name="Oertli M."/>
            <person name="Naumann U."/>
            <person name="Petersen F."/>
            <person name="Wong J."/>
        </authorList>
    </citation>
    <scope>NUCLEOTIDE SEQUENCE</scope>
    <source>
        <strain evidence="3">GSM-AAB239-AS_SAM_17_03QT</strain>
    </source>
</reference>
<dbReference type="PANTHER" id="PTHR11538">
    <property type="entry name" value="PHENYLALANYL-TRNA SYNTHETASE"/>
    <property type="match status" value="1"/>
</dbReference>
<evidence type="ECO:0000256" key="1">
    <source>
        <dbReference type="SAM" id="MobiDB-lite"/>
    </source>
</evidence>
<gene>
    <name evidence="3" type="ORF">M6B38_200795</name>
</gene>
<evidence type="ECO:0000313" key="4">
    <source>
        <dbReference type="Proteomes" id="UP001140949"/>
    </source>
</evidence>
<dbReference type="AlphaFoldDB" id="A0AAX6E990"/>
<protein>
    <submittedName>
        <fullName evidence="3">Heavy metal-associated isoprenylated plant protein 41-like</fullName>
    </submittedName>
</protein>
<reference evidence="3" key="2">
    <citation type="submission" date="2023-04" db="EMBL/GenBank/DDBJ databases">
        <authorList>
            <person name="Bruccoleri R.E."/>
            <person name="Oakeley E.J."/>
            <person name="Faust A.-M."/>
            <person name="Dessus-Babus S."/>
            <person name="Altorfer M."/>
            <person name="Burckhardt D."/>
            <person name="Oertli M."/>
            <person name="Naumann U."/>
            <person name="Petersen F."/>
            <person name="Wong J."/>
        </authorList>
    </citation>
    <scope>NUCLEOTIDE SEQUENCE</scope>
    <source>
        <strain evidence="3">GSM-AAB239-AS_SAM_17_03QT</strain>
        <tissue evidence="3">Leaf</tissue>
    </source>
</reference>
<keyword evidence="4" id="KW-1185">Reference proteome</keyword>
<organism evidence="3 4">
    <name type="scientific">Iris pallida</name>
    <name type="common">Sweet iris</name>
    <dbReference type="NCBI Taxonomy" id="29817"/>
    <lineage>
        <taxon>Eukaryota</taxon>
        <taxon>Viridiplantae</taxon>
        <taxon>Streptophyta</taxon>
        <taxon>Embryophyta</taxon>
        <taxon>Tracheophyta</taxon>
        <taxon>Spermatophyta</taxon>
        <taxon>Magnoliopsida</taxon>
        <taxon>Liliopsida</taxon>
        <taxon>Asparagales</taxon>
        <taxon>Iridaceae</taxon>
        <taxon>Iridoideae</taxon>
        <taxon>Irideae</taxon>
        <taxon>Iris</taxon>
    </lineage>
</organism>
<feature type="region of interest" description="Disordered" evidence="1">
    <location>
        <begin position="420"/>
        <end position="440"/>
    </location>
</feature>
<accession>A0AAX6E990</accession>
<dbReference type="FunFam" id="3.40.50.150:FF:000440">
    <property type="entry name" value="Os09g0479300 protein"/>
    <property type="match status" value="1"/>
</dbReference>
<proteinExistence type="predicted"/>
<comment type="caution">
    <text evidence="3">The sequence shown here is derived from an EMBL/GenBank/DDBJ whole genome shotgun (WGS) entry which is preliminary data.</text>
</comment>
<sequence>MEERRMVEEEEEIVVKWANHYSSLQHILLVGEGDFSFSLSLANAFASASSMVSTSLDSYDTVLEKYSKAKSNLESLKKLGATVLHEVDATKMKFHADLKMQKFDRVVFNFPHAGFKGKEDNMRLINLHRQVVNGFFKNAVHMLRPYAEVHISHKMGDPFHKWNLEELASKNSLVLIERTCFKIEEYPGYNNKRGDGARSDEPFPLGECSTYKFRIEGTHRRKRASEVKPGLVCGSSFAETIKPNPTHMERFCTSNYRPIGFSCGPYGRISDAHQMYQRTGPGLVGSIGYPVATGYHAYMGEQPGRTVSMGSRHIEQLYHQSASSQSWMQSLILRRLYGGERYQAYTNEQPGRSLSGELRHLEEHDQSVSRQAQSHMLIPRHDYGGSYQARLYELPGASPSVESRHLEECNQERFGASMAANVDTNAGRPAGGSSLAHIYD</sequence>
<evidence type="ECO:0000259" key="2">
    <source>
        <dbReference type="Pfam" id="PF10354"/>
    </source>
</evidence>
<dbReference type="Proteomes" id="UP001140949">
    <property type="component" value="Unassembled WGS sequence"/>
</dbReference>
<name>A0AAX6E990_IRIPA</name>
<evidence type="ECO:0000313" key="3">
    <source>
        <dbReference type="EMBL" id="KAJ6800510.1"/>
    </source>
</evidence>